<evidence type="ECO:0000256" key="4">
    <source>
        <dbReference type="ARBA" id="ARBA00023163"/>
    </source>
</evidence>
<keyword evidence="2" id="KW-0805">Transcription regulation</keyword>
<organism evidence="8">
    <name type="scientific">hydrothermal vent metagenome</name>
    <dbReference type="NCBI Taxonomy" id="652676"/>
    <lineage>
        <taxon>unclassified sequences</taxon>
        <taxon>metagenomes</taxon>
        <taxon>ecological metagenomes</taxon>
    </lineage>
</organism>
<evidence type="ECO:0000256" key="2">
    <source>
        <dbReference type="ARBA" id="ARBA00023015"/>
    </source>
</evidence>
<dbReference type="InterPro" id="IPR013325">
    <property type="entry name" value="RNA_pol_sigma_r2"/>
</dbReference>
<dbReference type="InterPro" id="IPR013249">
    <property type="entry name" value="RNA_pol_sigma70_r4_t2"/>
</dbReference>
<accession>A0A3B1DHS2</accession>
<reference evidence="8" key="1">
    <citation type="submission" date="2018-06" db="EMBL/GenBank/DDBJ databases">
        <authorList>
            <person name="Zhirakovskaya E."/>
        </authorList>
    </citation>
    <scope>NUCLEOTIDE SEQUENCE</scope>
</reference>
<dbReference type="EMBL" id="UOGL01000207">
    <property type="protein sequence ID" value="VAX38461.1"/>
    <property type="molecule type" value="Genomic_DNA"/>
</dbReference>
<dbReference type="PANTHER" id="PTHR43133">
    <property type="entry name" value="RNA POLYMERASE ECF-TYPE SIGMA FACTO"/>
    <property type="match status" value="1"/>
</dbReference>
<evidence type="ECO:0000256" key="5">
    <source>
        <dbReference type="SAM" id="MobiDB-lite"/>
    </source>
</evidence>
<dbReference type="SUPFAM" id="SSF88659">
    <property type="entry name" value="Sigma3 and sigma4 domains of RNA polymerase sigma factors"/>
    <property type="match status" value="1"/>
</dbReference>
<evidence type="ECO:0000313" key="8">
    <source>
        <dbReference type="EMBL" id="VAX38461.1"/>
    </source>
</evidence>
<dbReference type="SUPFAM" id="SSF88946">
    <property type="entry name" value="Sigma2 domain of RNA polymerase sigma factors"/>
    <property type="match status" value="1"/>
</dbReference>
<dbReference type="Pfam" id="PF04542">
    <property type="entry name" value="Sigma70_r2"/>
    <property type="match status" value="1"/>
</dbReference>
<dbReference type="Gene3D" id="1.10.10.10">
    <property type="entry name" value="Winged helix-like DNA-binding domain superfamily/Winged helix DNA-binding domain"/>
    <property type="match status" value="1"/>
</dbReference>
<evidence type="ECO:0000256" key="3">
    <source>
        <dbReference type="ARBA" id="ARBA00023082"/>
    </source>
</evidence>
<dbReference type="GO" id="GO:0006352">
    <property type="term" value="P:DNA-templated transcription initiation"/>
    <property type="evidence" value="ECO:0007669"/>
    <property type="project" value="InterPro"/>
</dbReference>
<dbReference type="InterPro" id="IPR007627">
    <property type="entry name" value="RNA_pol_sigma70_r2"/>
</dbReference>
<gene>
    <name evidence="8" type="ORF">MNBD_PLANCTO02-250</name>
</gene>
<feature type="region of interest" description="Disordered" evidence="5">
    <location>
        <begin position="98"/>
        <end position="118"/>
    </location>
</feature>
<keyword evidence="3" id="KW-0731">Sigma factor</keyword>
<comment type="similarity">
    <text evidence="1">Belongs to the sigma-70 factor family. ECF subfamily.</text>
</comment>
<dbReference type="InterPro" id="IPR013324">
    <property type="entry name" value="RNA_pol_sigma_r3/r4-like"/>
</dbReference>
<dbReference type="Gene3D" id="1.10.1740.10">
    <property type="match status" value="1"/>
</dbReference>
<sequence>MNTDDRQLIEECLNGCSEAFGCLVVRYQDRLYNTLVRALGSADEAAEAAQEAFVQAFQKLNTFRGDSSFYSWLFRIAMNSAMSAKRKNKRMTASIDAAREQAGVEPEDTHPSAQPSSAMEIREQQQLVQNALATLSEDFRSVIVLKEIEGMQYEEIAEVLGCPIGTVRSRIFRARSELKEKLKLLLKEQV</sequence>
<dbReference type="GO" id="GO:0003677">
    <property type="term" value="F:DNA binding"/>
    <property type="evidence" value="ECO:0007669"/>
    <property type="project" value="InterPro"/>
</dbReference>
<evidence type="ECO:0000256" key="1">
    <source>
        <dbReference type="ARBA" id="ARBA00010641"/>
    </source>
</evidence>
<dbReference type="CDD" id="cd06171">
    <property type="entry name" value="Sigma70_r4"/>
    <property type="match status" value="1"/>
</dbReference>
<dbReference type="InterPro" id="IPR039425">
    <property type="entry name" value="RNA_pol_sigma-70-like"/>
</dbReference>
<dbReference type="PANTHER" id="PTHR43133:SF53">
    <property type="entry name" value="ECF RNA POLYMERASE SIGMA-E FACTOR"/>
    <property type="match status" value="1"/>
</dbReference>
<dbReference type="AlphaFoldDB" id="A0A3B1DHS2"/>
<protein>
    <submittedName>
        <fullName evidence="8">RNA polymerase sigma factor RpoE</fullName>
    </submittedName>
</protein>
<dbReference type="Pfam" id="PF08281">
    <property type="entry name" value="Sigma70_r4_2"/>
    <property type="match status" value="1"/>
</dbReference>
<name>A0A3B1DHS2_9ZZZZ</name>
<dbReference type="InterPro" id="IPR014284">
    <property type="entry name" value="RNA_pol_sigma-70_dom"/>
</dbReference>
<evidence type="ECO:0000259" key="7">
    <source>
        <dbReference type="Pfam" id="PF08281"/>
    </source>
</evidence>
<evidence type="ECO:0000259" key="6">
    <source>
        <dbReference type="Pfam" id="PF04542"/>
    </source>
</evidence>
<dbReference type="NCBIfam" id="TIGR02937">
    <property type="entry name" value="sigma70-ECF"/>
    <property type="match status" value="1"/>
</dbReference>
<feature type="domain" description="RNA polymerase sigma factor 70 region 4 type 2" evidence="7">
    <location>
        <begin position="126"/>
        <end position="178"/>
    </location>
</feature>
<dbReference type="GO" id="GO:0016987">
    <property type="term" value="F:sigma factor activity"/>
    <property type="evidence" value="ECO:0007669"/>
    <property type="project" value="UniProtKB-KW"/>
</dbReference>
<dbReference type="InterPro" id="IPR036388">
    <property type="entry name" value="WH-like_DNA-bd_sf"/>
</dbReference>
<feature type="domain" description="RNA polymerase sigma-70 region 2" evidence="6">
    <location>
        <begin position="23"/>
        <end position="90"/>
    </location>
</feature>
<proteinExistence type="inferred from homology"/>
<keyword evidence="4" id="KW-0804">Transcription</keyword>